<name>A0A329RMN7_9STRA</name>
<dbReference type="PANTHER" id="PTHR40866">
    <property type="entry name" value="BED-TYPE DOMAIN-CONTAINING PROTEIN"/>
    <property type="match status" value="1"/>
</dbReference>
<gene>
    <name evidence="1" type="ORF">PC110_g17605</name>
</gene>
<sequence length="118" mass="12748">MPFSTLSQRPLCTGVVTLLEDTHVVNSVTIKLQDEDVTLADVRVLSDSVMQRYPSMKPKLSSTATTVHSPTFESAVVKVINVELLSANERKAVRRFEITIATSAAGTKRAVLATSSSV</sequence>
<dbReference type="AlphaFoldDB" id="A0A329RMN7"/>
<reference evidence="1 2" key="1">
    <citation type="submission" date="2018-01" db="EMBL/GenBank/DDBJ databases">
        <title>Draft genome of the strawberry crown rot pathogen Phytophthora cactorum.</title>
        <authorList>
            <person name="Armitage A.D."/>
            <person name="Lysoe E."/>
            <person name="Nellist C.F."/>
            <person name="Harrison R.J."/>
            <person name="Brurberg M.B."/>
        </authorList>
    </citation>
    <scope>NUCLEOTIDE SEQUENCE [LARGE SCALE GENOMIC DNA]</scope>
    <source>
        <strain evidence="1 2">10300</strain>
    </source>
</reference>
<organism evidence="1 2">
    <name type="scientific">Phytophthora cactorum</name>
    <dbReference type="NCBI Taxonomy" id="29920"/>
    <lineage>
        <taxon>Eukaryota</taxon>
        <taxon>Sar</taxon>
        <taxon>Stramenopiles</taxon>
        <taxon>Oomycota</taxon>
        <taxon>Peronosporomycetes</taxon>
        <taxon>Peronosporales</taxon>
        <taxon>Peronosporaceae</taxon>
        <taxon>Phytophthora</taxon>
    </lineage>
</organism>
<dbReference type="OrthoDB" id="109873at2759"/>
<dbReference type="VEuPathDB" id="FungiDB:PC110_g17605"/>
<proteinExistence type="predicted"/>
<evidence type="ECO:0000313" key="1">
    <source>
        <dbReference type="EMBL" id="RAW25993.1"/>
    </source>
</evidence>
<keyword evidence="2" id="KW-1185">Reference proteome</keyword>
<protein>
    <submittedName>
        <fullName evidence="1">Uncharacterized protein</fullName>
    </submittedName>
</protein>
<accession>A0A329RMN7</accession>
<dbReference type="PANTHER" id="PTHR40866:SF1">
    <property type="entry name" value="BED-TYPE DOMAIN-CONTAINING PROTEIN"/>
    <property type="match status" value="1"/>
</dbReference>
<dbReference type="EMBL" id="MJFZ01000692">
    <property type="protein sequence ID" value="RAW25993.1"/>
    <property type="molecule type" value="Genomic_DNA"/>
</dbReference>
<dbReference type="Proteomes" id="UP000251314">
    <property type="component" value="Unassembled WGS sequence"/>
</dbReference>
<comment type="caution">
    <text evidence="1">The sequence shown here is derived from an EMBL/GenBank/DDBJ whole genome shotgun (WGS) entry which is preliminary data.</text>
</comment>
<evidence type="ECO:0000313" key="2">
    <source>
        <dbReference type="Proteomes" id="UP000251314"/>
    </source>
</evidence>